<protein>
    <submittedName>
        <fullName evidence="2">Cytochrome b</fullName>
    </submittedName>
</protein>
<reference evidence="2" key="2">
    <citation type="submission" date="2017-02" db="UniProtKB">
        <authorList>
            <consortium name="WormBaseParasite"/>
        </authorList>
    </citation>
    <scope>IDENTIFICATION</scope>
</reference>
<sequence length="101" mass="11176">HGIQHSHPVTCQKTIQSRNPSIFPLQYNGLVGPEFYSPFTIKAPRFPPNAVIGLSRPLQRGLLHGFLFALGTHRALYFASRPFMKNSDDPVGGFPAALLTF</sequence>
<dbReference type="AlphaFoldDB" id="A0A0K0D114"/>
<evidence type="ECO:0000313" key="2">
    <source>
        <dbReference type="WBParaSite" id="ACAC_0000375901-mRNA-1"/>
    </source>
</evidence>
<proteinExistence type="predicted"/>
<dbReference type="WBParaSite" id="ACAC_0000375901-mRNA-1">
    <property type="protein sequence ID" value="ACAC_0000375901-mRNA-1"/>
    <property type="gene ID" value="ACAC_0000375901"/>
</dbReference>
<dbReference type="Proteomes" id="UP000035642">
    <property type="component" value="Unassembled WGS sequence"/>
</dbReference>
<reference evidence="1" key="1">
    <citation type="submission" date="2012-09" db="EMBL/GenBank/DDBJ databases">
        <authorList>
            <person name="Martin A.A."/>
        </authorList>
    </citation>
    <scope>NUCLEOTIDE SEQUENCE</scope>
</reference>
<organism evidence="1 2">
    <name type="scientific">Angiostrongylus cantonensis</name>
    <name type="common">Rat lungworm</name>
    <dbReference type="NCBI Taxonomy" id="6313"/>
    <lineage>
        <taxon>Eukaryota</taxon>
        <taxon>Metazoa</taxon>
        <taxon>Ecdysozoa</taxon>
        <taxon>Nematoda</taxon>
        <taxon>Chromadorea</taxon>
        <taxon>Rhabditida</taxon>
        <taxon>Rhabditina</taxon>
        <taxon>Rhabditomorpha</taxon>
        <taxon>Strongyloidea</taxon>
        <taxon>Metastrongylidae</taxon>
        <taxon>Angiostrongylus</taxon>
    </lineage>
</organism>
<keyword evidence="1" id="KW-1185">Reference proteome</keyword>
<accession>A0A0K0D114</accession>
<evidence type="ECO:0000313" key="1">
    <source>
        <dbReference type="Proteomes" id="UP000035642"/>
    </source>
</evidence>
<name>A0A0K0D114_ANGCA</name>